<dbReference type="EC" id="2.1.2.11" evidence="8"/>
<comment type="subcellular location">
    <subcellularLocation>
        <location evidence="8">Cytoplasm</location>
    </subcellularLocation>
</comment>
<dbReference type="FunFam" id="3.20.20.60:FF:000003">
    <property type="entry name" value="3-methyl-2-oxobutanoate hydroxymethyltransferase"/>
    <property type="match status" value="1"/>
</dbReference>
<feature type="binding site" evidence="8 10">
    <location>
        <begin position="45"/>
        <end position="46"/>
    </location>
    <ligand>
        <name>3-methyl-2-oxobutanoate</name>
        <dbReference type="ChEBI" id="CHEBI:11851"/>
    </ligand>
</feature>
<name>A0A0F6TS34_9GAMM</name>
<evidence type="ECO:0000256" key="8">
    <source>
        <dbReference type="HAMAP-Rule" id="MF_00156"/>
    </source>
</evidence>
<evidence type="ECO:0000256" key="1">
    <source>
        <dbReference type="ARBA" id="ARBA00005033"/>
    </source>
</evidence>
<comment type="cofactor">
    <cofactor evidence="8 11">
        <name>Mg(2+)</name>
        <dbReference type="ChEBI" id="CHEBI:18420"/>
    </cofactor>
    <text evidence="8 11">Binds 1 Mg(2+) ion per subunit.</text>
</comment>
<dbReference type="GO" id="GO:0000287">
    <property type="term" value="F:magnesium ion binding"/>
    <property type="evidence" value="ECO:0007669"/>
    <property type="project" value="TreeGrafter"/>
</dbReference>
<feature type="active site" description="Proton acceptor" evidence="8 9">
    <location>
        <position position="181"/>
    </location>
</feature>
<dbReference type="InterPro" id="IPR015813">
    <property type="entry name" value="Pyrv/PenolPyrv_kinase-like_dom"/>
</dbReference>
<dbReference type="PANTHER" id="PTHR20881">
    <property type="entry name" value="3-METHYL-2-OXOBUTANOATE HYDROXYMETHYLTRANSFERASE"/>
    <property type="match status" value="1"/>
</dbReference>
<dbReference type="SUPFAM" id="SSF51621">
    <property type="entry name" value="Phosphoenolpyruvate/pyruvate domain"/>
    <property type="match status" value="1"/>
</dbReference>
<dbReference type="GO" id="GO:0015940">
    <property type="term" value="P:pantothenate biosynthetic process"/>
    <property type="evidence" value="ECO:0007669"/>
    <property type="project" value="UniProtKB-UniRule"/>
</dbReference>
<feature type="binding site" evidence="8 11">
    <location>
        <position position="84"/>
    </location>
    <ligand>
        <name>Mg(2+)</name>
        <dbReference type="ChEBI" id="CHEBI:18420"/>
    </ligand>
</feature>
<dbReference type="GO" id="GO:0005737">
    <property type="term" value="C:cytoplasm"/>
    <property type="evidence" value="ECO:0007669"/>
    <property type="project" value="UniProtKB-SubCell"/>
</dbReference>
<dbReference type="RefSeq" id="WP_046561946.1">
    <property type="nucleotide sequence ID" value="NZ_CP010975.1"/>
</dbReference>
<evidence type="ECO:0000256" key="3">
    <source>
        <dbReference type="ARBA" id="ARBA00011424"/>
    </source>
</evidence>
<dbReference type="KEGG" id="kge:TQ33_2009"/>
<dbReference type="NCBIfam" id="NF001452">
    <property type="entry name" value="PRK00311.1"/>
    <property type="match status" value="1"/>
</dbReference>
<keyword evidence="5 8" id="KW-0808">Transferase</keyword>
<comment type="catalytic activity">
    <reaction evidence="8">
        <text>(6R)-5,10-methylene-5,6,7,8-tetrahydrofolate + 3-methyl-2-oxobutanoate + H2O = 2-dehydropantoate + (6S)-5,6,7,8-tetrahydrofolate</text>
        <dbReference type="Rhea" id="RHEA:11824"/>
        <dbReference type="ChEBI" id="CHEBI:11561"/>
        <dbReference type="ChEBI" id="CHEBI:11851"/>
        <dbReference type="ChEBI" id="CHEBI:15377"/>
        <dbReference type="ChEBI" id="CHEBI:15636"/>
        <dbReference type="ChEBI" id="CHEBI:57453"/>
        <dbReference type="EC" id="2.1.2.11"/>
    </reaction>
</comment>
<dbReference type="GO" id="GO:0008168">
    <property type="term" value="F:methyltransferase activity"/>
    <property type="evidence" value="ECO:0007669"/>
    <property type="project" value="UniProtKB-KW"/>
</dbReference>
<accession>A0A0F6TS34</accession>
<keyword evidence="8" id="KW-0963">Cytoplasm</keyword>
<reference evidence="12 13" key="1">
    <citation type="submission" date="2015-02" db="EMBL/GenBank/DDBJ databases">
        <title>Complete genome sequence of Kangiella geojedonensis strain YCS-5T.</title>
        <authorList>
            <person name="Kim K.M."/>
        </authorList>
    </citation>
    <scope>NUCLEOTIDE SEQUENCE [LARGE SCALE GENOMIC DNA]</scope>
    <source>
        <strain evidence="12 13">YCS-5</strain>
    </source>
</reference>
<dbReference type="EMBL" id="CP010975">
    <property type="protein sequence ID" value="AKE52940.1"/>
    <property type="molecule type" value="Genomic_DNA"/>
</dbReference>
<dbReference type="OrthoDB" id="9781789at2"/>
<comment type="pathway">
    <text evidence="1 8">Cofactor biosynthesis; (R)-pantothenate biosynthesis; (R)-pantoate from 3-methyl-2-oxobutanoate: step 1/2.</text>
</comment>
<sequence>MKFTSISHIEKLKASGEKFSCLTAYDASFANVMSEVGIDMILVGDSLGNVVQGQKTTVPVTLEQMEYHIECVSRGNENCLIVGDMPYMSYSTPEEAYDTARRIMQAGAQMVKLEGGAWLLDTIQGLTVRGIPVCTHLGLTPQSVDALGGFKVQGRDSDGAQAMIDDAKSLEAAGARMLVLECVPSDLAKQIAQELTIPVMGIGAGVDVDGQVLVLHDMLGISSFQAKFVRNFMADAKGNIKDAIKLYHDEVKAERFPASEHSFE</sequence>
<dbReference type="GO" id="GO:0003864">
    <property type="term" value="F:3-methyl-2-oxobutanoate hydroxymethyltransferase activity"/>
    <property type="evidence" value="ECO:0007669"/>
    <property type="project" value="UniProtKB-UniRule"/>
</dbReference>
<keyword evidence="8 11" id="KW-0460">Magnesium</keyword>
<feature type="binding site" evidence="8 11">
    <location>
        <position position="114"/>
    </location>
    <ligand>
        <name>Mg(2+)</name>
        <dbReference type="ChEBI" id="CHEBI:18420"/>
    </ligand>
</feature>
<keyword evidence="6 8" id="KW-0479">Metal-binding</keyword>
<keyword evidence="4 8" id="KW-0566">Pantothenate biosynthesis</keyword>
<dbReference type="PIRSF" id="PIRSF000388">
    <property type="entry name" value="Pantoate_hydroxy_MeTrfase"/>
    <property type="match status" value="1"/>
</dbReference>
<evidence type="ECO:0000256" key="4">
    <source>
        <dbReference type="ARBA" id="ARBA00022655"/>
    </source>
</evidence>
<dbReference type="InterPro" id="IPR003700">
    <property type="entry name" value="Pantoate_hydroxy_MeTrfase"/>
</dbReference>
<dbReference type="CDD" id="cd06557">
    <property type="entry name" value="KPHMT-like"/>
    <property type="match status" value="1"/>
</dbReference>
<dbReference type="STRING" id="914150.TQ33_2009"/>
<dbReference type="AlphaFoldDB" id="A0A0F6TS34"/>
<gene>
    <name evidence="8" type="primary">panB</name>
    <name evidence="12" type="ORF">TQ33_2009</name>
</gene>
<protein>
    <recommendedName>
        <fullName evidence="8">3-methyl-2-oxobutanoate hydroxymethyltransferase</fullName>
        <ecNumber evidence="8">2.1.2.11</ecNumber>
    </recommendedName>
    <alternativeName>
        <fullName evidence="8">Ketopantoate hydroxymethyltransferase</fullName>
        <shortName evidence="8">KPHMT</shortName>
    </alternativeName>
</protein>
<evidence type="ECO:0000256" key="6">
    <source>
        <dbReference type="ARBA" id="ARBA00022723"/>
    </source>
</evidence>
<feature type="binding site" evidence="8 11">
    <location>
        <position position="45"/>
    </location>
    <ligand>
        <name>Mg(2+)</name>
        <dbReference type="ChEBI" id="CHEBI:18420"/>
    </ligand>
</feature>
<dbReference type="PATRIC" id="fig|914150.5.peg.2037"/>
<dbReference type="Pfam" id="PF02548">
    <property type="entry name" value="Pantoate_transf"/>
    <property type="match status" value="1"/>
</dbReference>
<comment type="function">
    <text evidence="7 8">Catalyzes the reversible reaction in which hydroxymethyl group from 5,10-methylenetetrahydrofolate is transferred onto alpha-ketoisovalerate to form ketopantoate.</text>
</comment>
<comment type="similarity">
    <text evidence="2 8">Belongs to the PanB family.</text>
</comment>
<organism evidence="12 13">
    <name type="scientific">Kangiella geojedonensis</name>
    <dbReference type="NCBI Taxonomy" id="914150"/>
    <lineage>
        <taxon>Bacteria</taxon>
        <taxon>Pseudomonadati</taxon>
        <taxon>Pseudomonadota</taxon>
        <taxon>Gammaproteobacteria</taxon>
        <taxon>Kangiellales</taxon>
        <taxon>Kangiellaceae</taxon>
        <taxon>Kangiella</taxon>
    </lineage>
</organism>
<dbReference type="HAMAP" id="MF_00156">
    <property type="entry name" value="PanB"/>
    <property type="match status" value="1"/>
</dbReference>
<dbReference type="Gene3D" id="3.20.20.60">
    <property type="entry name" value="Phosphoenolpyruvate-binding domains"/>
    <property type="match status" value="1"/>
</dbReference>
<keyword evidence="13" id="KW-1185">Reference proteome</keyword>
<comment type="subunit">
    <text evidence="3 8">Homodecamer; pentamer of dimers.</text>
</comment>
<evidence type="ECO:0000256" key="2">
    <source>
        <dbReference type="ARBA" id="ARBA00008676"/>
    </source>
</evidence>
<proteinExistence type="inferred from homology"/>
<dbReference type="PANTHER" id="PTHR20881:SF0">
    <property type="entry name" value="3-METHYL-2-OXOBUTANOATE HYDROXYMETHYLTRANSFERASE"/>
    <property type="match status" value="1"/>
</dbReference>
<dbReference type="InterPro" id="IPR040442">
    <property type="entry name" value="Pyrv_kinase-like_dom_sf"/>
</dbReference>
<dbReference type="GO" id="GO:0032259">
    <property type="term" value="P:methylation"/>
    <property type="evidence" value="ECO:0007669"/>
    <property type="project" value="UniProtKB-KW"/>
</dbReference>
<evidence type="ECO:0000313" key="13">
    <source>
        <dbReference type="Proteomes" id="UP000034071"/>
    </source>
</evidence>
<evidence type="ECO:0000256" key="10">
    <source>
        <dbReference type="PIRSR" id="PIRSR000388-2"/>
    </source>
</evidence>
<dbReference type="UniPathway" id="UPA00028">
    <property type="reaction ID" value="UER00003"/>
</dbReference>
<dbReference type="NCBIfam" id="TIGR00222">
    <property type="entry name" value="panB"/>
    <property type="match status" value="1"/>
</dbReference>
<evidence type="ECO:0000313" key="12">
    <source>
        <dbReference type="EMBL" id="AKE52940.1"/>
    </source>
</evidence>
<feature type="binding site" evidence="8 10">
    <location>
        <position position="112"/>
    </location>
    <ligand>
        <name>3-methyl-2-oxobutanoate</name>
        <dbReference type="ChEBI" id="CHEBI:11851"/>
    </ligand>
</feature>
<keyword evidence="12" id="KW-0489">Methyltransferase</keyword>
<evidence type="ECO:0000256" key="11">
    <source>
        <dbReference type="PIRSR" id="PIRSR000388-3"/>
    </source>
</evidence>
<feature type="binding site" evidence="8 10">
    <location>
        <position position="84"/>
    </location>
    <ligand>
        <name>3-methyl-2-oxobutanoate</name>
        <dbReference type="ChEBI" id="CHEBI:11851"/>
    </ligand>
</feature>
<evidence type="ECO:0000256" key="5">
    <source>
        <dbReference type="ARBA" id="ARBA00022679"/>
    </source>
</evidence>
<dbReference type="Proteomes" id="UP000034071">
    <property type="component" value="Chromosome"/>
</dbReference>
<evidence type="ECO:0000256" key="9">
    <source>
        <dbReference type="PIRSR" id="PIRSR000388-1"/>
    </source>
</evidence>
<evidence type="ECO:0000256" key="7">
    <source>
        <dbReference type="ARBA" id="ARBA00056497"/>
    </source>
</evidence>
<dbReference type="HOGENOM" id="CLU_036645_1_0_6"/>